<evidence type="ECO:0000256" key="6">
    <source>
        <dbReference type="SAM" id="MobiDB-lite"/>
    </source>
</evidence>
<comment type="caution">
    <text evidence="8">The sequence shown here is derived from an EMBL/GenBank/DDBJ whole genome shotgun (WGS) entry which is preliminary data.</text>
</comment>
<feature type="region of interest" description="Disordered" evidence="6">
    <location>
        <begin position="979"/>
        <end position="1006"/>
    </location>
</feature>
<feature type="compositionally biased region" description="Polar residues" evidence="6">
    <location>
        <begin position="525"/>
        <end position="540"/>
    </location>
</feature>
<feature type="compositionally biased region" description="Polar residues" evidence="6">
    <location>
        <begin position="849"/>
        <end position="860"/>
    </location>
</feature>
<dbReference type="SUPFAM" id="SSF160481">
    <property type="entry name" value="BRK domain-like"/>
    <property type="match status" value="1"/>
</dbReference>
<feature type="region of interest" description="Disordered" evidence="6">
    <location>
        <begin position="423"/>
        <end position="481"/>
    </location>
</feature>
<evidence type="ECO:0000256" key="5">
    <source>
        <dbReference type="ARBA" id="ARBA00023242"/>
    </source>
</evidence>
<dbReference type="Gene3D" id="1.10.10.60">
    <property type="entry name" value="Homeodomain-like"/>
    <property type="match status" value="1"/>
</dbReference>
<feature type="compositionally biased region" description="Polar residues" evidence="6">
    <location>
        <begin position="468"/>
        <end position="478"/>
    </location>
</feature>
<feature type="compositionally biased region" description="Basic and acidic residues" evidence="6">
    <location>
        <begin position="29"/>
        <end position="38"/>
    </location>
</feature>
<dbReference type="STRING" id="7102.A0A2A4JAF5"/>
<evidence type="ECO:0000256" key="4">
    <source>
        <dbReference type="ARBA" id="ARBA00023163"/>
    </source>
</evidence>
<feature type="region of interest" description="Disordered" evidence="6">
    <location>
        <begin position="523"/>
        <end position="578"/>
    </location>
</feature>
<feature type="region of interest" description="Disordered" evidence="6">
    <location>
        <begin position="686"/>
        <end position="728"/>
    </location>
</feature>
<protein>
    <recommendedName>
        <fullName evidence="7">BRK domain-containing protein</fullName>
    </recommendedName>
</protein>
<dbReference type="InterPro" id="IPR051493">
    <property type="entry name" value="CHD"/>
</dbReference>
<evidence type="ECO:0000256" key="1">
    <source>
        <dbReference type="ARBA" id="ARBA00004123"/>
    </source>
</evidence>
<feature type="compositionally biased region" description="Basic and acidic residues" evidence="6">
    <location>
        <begin position="1140"/>
        <end position="1149"/>
    </location>
</feature>
<accession>A0A2A4JAF5</accession>
<sequence>MRVPRGVDSTPPRLWWDNKLGPPDDAECTDIKSEERKVRGSVVGDEDCTDDVSSGAGATSPAASPRPDDDSTQSSGGGHLWPSMQDLNTRLRRLITAYQRNYKREELKMQQRAKMERRERMDQLARDEVSQWRWTRADEEAFRRTVASYGVEFDPTTKSLRWSRFRTLARLDTKSDDALTDYLKAFMAMCKRQCGLSVGEAELPTRADLKAEPIGEERAIATLERIDLLRVLREEVAPHPALDTRLALCERSPDTPPWWQPARHDKLLVLGVCKHGLGDTYSKLFCDPKMPFADCAGKWYTSHKGVTRNEAQKLSSDEEDTAVSEDAAGETRMSLRRSKRTSNICDRTTEDDTDALSELETLAKLGRIEETLPPERWFSERALETRLHHIAHAVQNREWPAAAAKPAPDAHDERKQPKRHIAIDAGAPPPAHQRVSAAPAPSPAPVDLSAPLDLSDVHDFSVGRRTPLNDSTPSSMPSRSRLDDTLSRLMKRKNVPAPEQIVGKEKKRKKLDEIVLGLSAAKCKSPTTSSDSLRGRSSNVLPDVTVTPAAPPTSSPASSNQKPFSVTVTNVPSPQASSKELSSFLQQSLEHTKVPKAPVVPPMKSYSHEAKVNKWLAEQASVDTRRRGVAPRLAPEEHVPVVHRVTGKRIVGPKAPQLKHLAQWIAENPMYDIDSKWTEGIKEHIKLPQDVRSQRHSPMQASGGERKKGRPPTLDTPSPSVLSSNSHMNQNLAGLNPAILASLSSLSAFDPKTLAATLSNLTGFDPKLLNSFDPKLLSSLGSFDPKNNPLLSSFNSMPNLLGNIAGGNIFANLAGLGLPGFSSLDLNNLTGSNISSDSKSKSRKTTETGNPSNSKSTNSQFPFVFPNPNMLYPQLGLSGLNPFGMHSGMSSAYDALGLLSNNIAASSGASTLQASSHTSRNTAKTTTPRSSTVVTNSSTSRQQKVSDRQQSSQLPQIHLPPDPYLLETLSKQSLNYESIMRPEKRQRDNDSQENMATDLSKTDKKKLPFDALRSQVPPEFAAVQEKLLKGDKKDIDISKMLLEQMASGALSASLVSSAESKKAKDDKDVTEKLVKNSSEYISRSLIAEDGASGASLVHKRSHEDIMNEPENLALSSTELNPSKKLKENPNSENKPAMENQSDHSTHPGEMDLEDLIAPSTVIKTGMKADFDNVPKFTSTEVTATPLSKDEKSLSKLPTSYSEGAMALSHDIASADESTEKNDEEIKGNCSNEDDTNIGDNSALDGRRCNKKKIRKSSEEAPTTCPRRELRSSSGRQSTESINTNH</sequence>
<feature type="compositionally biased region" description="Low complexity" evidence="6">
    <location>
        <begin position="435"/>
        <end position="452"/>
    </location>
</feature>
<keyword evidence="2" id="KW-0156">Chromatin regulator</keyword>
<feature type="region of interest" description="Disordered" evidence="6">
    <location>
        <begin position="1210"/>
        <end position="1285"/>
    </location>
</feature>
<feature type="compositionally biased region" description="Polar residues" evidence="6">
    <location>
        <begin position="715"/>
        <end position="728"/>
    </location>
</feature>
<feature type="region of interest" description="Disordered" evidence="6">
    <location>
        <begin position="1"/>
        <end position="83"/>
    </location>
</feature>
<feature type="region of interest" description="Disordered" evidence="6">
    <location>
        <begin position="308"/>
        <end position="332"/>
    </location>
</feature>
<evidence type="ECO:0000256" key="2">
    <source>
        <dbReference type="ARBA" id="ARBA00022853"/>
    </source>
</evidence>
<keyword evidence="5" id="KW-0539">Nucleus</keyword>
<feature type="region of interest" description="Disordered" evidence="6">
    <location>
        <begin position="1098"/>
        <end position="1150"/>
    </location>
</feature>
<feature type="compositionally biased region" description="Polar residues" evidence="6">
    <location>
        <begin position="1271"/>
        <end position="1285"/>
    </location>
</feature>
<dbReference type="Gene3D" id="3.40.5.120">
    <property type="match status" value="1"/>
</dbReference>
<proteinExistence type="predicted"/>
<name>A0A2A4JAF5_HELVI</name>
<gene>
    <name evidence="8" type="ORF">B5V51_4679</name>
</gene>
<dbReference type="PANTHER" id="PTHR46850">
    <property type="entry name" value="CHROMODOMAIN-HELICASE-DNA-BINDING PROTEIN 9"/>
    <property type="match status" value="1"/>
</dbReference>
<organism evidence="8">
    <name type="scientific">Heliothis virescens</name>
    <name type="common">Tobacco budworm moth</name>
    <dbReference type="NCBI Taxonomy" id="7102"/>
    <lineage>
        <taxon>Eukaryota</taxon>
        <taxon>Metazoa</taxon>
        <taxon>Ecdysozoa</taxon>
        <taxon>Arthropoda</taxon>
        <taxon>Hexapoda</taxon>
        <taxon>Insecta</taxon>
        <taxon>Pterygota</taxon>
        <taxon>Neoptera</taxon>
        <taxon>Endopterygota</taxon>
        <taxon>Lepidoptera</taxon>
        <taxon>Glossata</taxon>
        <taxon>Ditrysia</taxon>
        <taxon>Noctuoidea</taxon>
        <taxon>Noctuidae</taxon>
        <taxon>Heliothinae</taxon>
        <taxon>Heliothis</taxon>
    </lineage>
</organism>
<keyword evidence="4" id="KW-0804">Transcription</keyword>
<evidence type="ECO:0000259" key="7">
    <source>
        <dbReference type="SMART" id="SM00592"/>
    </source>
</evidence>
<reference evidence="8" key="1">
    <citation type="submission" date="2017-09" db="EMBL/GenBank/DDBJ databases">
        <title>Contemporary evolution of a Lepidopteran species, Heliothis virescens, in response to modern agricultural practices.</title>
        <authorList>
            <person name="Fritz M.L."/>
            <person name="Deyonke A.M."/>
            <person name="Papanicolaou A."/>
            <person name="Micinski S."/>
            <person name="Westbrook J."/>
            <person name="Gould F."/>
        </authorList>
    </citation>
    <scope>NUCLEOTIDE SEQUENCE [LARGE SCALE GENOMIC DNA]</scope>
    <source>
        <strain evidence="8">HvINT-</strain>
        <tissue evidence="8">Whole body</tissue>
    </source>
</reference>
<keyword evidence="3" id="KW-0805">Transcription regulation</keyword>
<feature type="domain" description="BRK" evidence="7">
    <location>
        <begin position="634"/>
        <end position="678"/>
    </location>
</feature>
<comment type="subcellular location">
    <subcellularLocation>
        <location evidence="1">Nucleus</location>
    </subcellularLocation>
</comment>
<dbReference type="Pfam" id="PF07533">
    <property type="entry name" value="BRK"/>
    <property type="match status" value="1"/>
</dbReference>
<dbReference type="InterPro" id="IPR037259">
    <property type="entry name" value="BRK_sf"/>
</dbReference>
<dbReference type="SMART" id="SM00592">
    <property type="entry name" value="BRK"/>
    <property type="match status" value="1"/>
</dbReference>
<feature type="compositionally biased region" description="Polar residues" evidence="6">
    <location>
        <begin position="560"/>
        <end position="578"/>
    </location>
</feature>
<dbReference type="InterPro" id="IPR056342">
    <property type="entry name" value="HTH_CHD6-9"/>
</dbReference>
<feature type="compositionally biased region" description="Basic and acidic residues" evidence="6">
    <location>
        <begin position="1217"/>
        <end position="1226"/>
    </location>
</feature>
<dbReference type="EMBL" id="NWSH01002188">
    <property type="protein sequence ID" value="PCG68951.1"/>
    <property type="molecule type" value="Genomic_DNA"/>
</dbReference>
<dbReference type="Pfam" id="PF23078">
    <property type="entry name" value="HTH_CHD6-9"/>
    <property type="match status" value="1"/>
</dbReference>
<evidence type="ECO:0000313" key="8">
    <source>
        <dbReference type="EMBL" id="PCG68951.1"/>
    </source>
</evidence>
<dbReference type="InterPro" id="IPR006576">
    <property type="entry name" value="BRK_domain"/>
</dbReference>
<feature type="compositionally biased region" description="Low complexity" evidence="6">
    <location>
        <begin position="53"/>
        <end position="65"/>
    </location>
</feature>
<feature type="compositionally biased region" description="Basic and acidic residues" evidence="6">
    <location>
        <begin position="980"/>
        <end position="990"/>
    </location>
</feature>
<dbReference type="GO" id="GO:0006325">
    <property type="term" value="P:chromatin organization"/>
    <property type="evidence" value="ECO:0007669"/>
    <property type="project" value="UniProtKB-KW"/>
</dbReference>
<dbReference type="GO" id="GO:0005634">
    <property type="term" value="C:nucleus"/>
    <property type="evidence" value="ECO:0007669"/>
    <property type="project" value="UniProtKB-SubCell"/>
</dbReference>
<evidence type="ECO:0000256" key="3">
    <source>
        <dbReference type="ARBA" id="ARBA00023015"/>
    </source>
</evidence>
<feature type="region of interest" description="Disordered" evidence="6">
    <location>
        <begin position="832"/>
        <end position="860"/>
    </location>
</feature>
<feature type="compositionally biased region" description="Polar residues" evidence="6">
    <location>
        <begin position="911"/>
        <end position="924"/>
    </location>
</feature>
<feature type="region of interest" description="Disordered" evidence="6">
    <location>
        <begin position="911"/>
        <end position="963"/>
    </location>
</feature>
<dbReference type="PANTHER" id="PTHR46850:SF1">
    <property type="entry name" value="CHROMODOMAIN-HELICASE-DNA-BINDING PROTEIN 9"/>
    <property type="match status" value="1"/>
</dbReference>
<feature type="compositionally biased region" description="Low complexity" evidence="6">
    <location>
        <begin position="925"/>
        <end position="941"/>
    </location>
</feature>